<keyword evidence="1" id="KW-0732">Signal</keyword>
<dbReference type="InterPro" id="IPR035992">
    <property type="entry name" value="Ricin_B-like_lectins"/>
</dbReference>
<dbReference type="AlphaFoldDB" id="A0A8H6SHT6"/>
<dbReference type="PROSITE" id="PS50231">
    <property type="entry name" value="RICIN_B_LECTIN"/>
    <property type="match status" value="1"/>
</dbReference>
<dbReference type="GeneID" id="59347593"/>
<keyword evidence="4" id="KW-1185">Reference proteome</keyword>
<evidence type="ECO:0000256" key="1">
    <source>
        <dbReference type="SAM" id="SignalP"/>
    </source>
</evidence>
<sequence length="164" mass="17875">MLTQTLLKFLALAVAVSAIQIQSADPSIFDAKRVACVAVKENREAAPVTLQNCLPGGDAASYDWAIPLESGKPNGAQQIRIFGDQCLEVKDSLDEEGQAVQIGPCWPGRVSENDNQLWTFDKYSHFRWGNTNSCLDLASTQNGAALVLNPCYTRSTTQGWTLKL</sequence>
<dbReference type="OrthoDB" id="6770063at2759"/>
<feature type="chain" id="PRO_5034674699" description="Ricin B lectin domain-containing protein" evidence="1">
    <location>
        <begin position="19"/>
        <end position="164"/>
    </location>
</feature>
<gene>
    <name evidence="3" type="ORF">MIND_00841100</name>
</gene>
<dbReference type="Gene3D" id="2.80.10.50">
    <property type="match status" value="1"/>
</dbReference>
<dbReference type="SUPFAM" id="SSF50370">
    <property type="entry name" value="Ricin B-like lectins"/>
    <property type="match status" value="1"/>
</dbReference>
<accession>A0A8H6SHT6</accession>
<dbReference type="Pfam" id="PF00652">
    <property type="entry name" value="Ricin_B_lectin"/>
    <property type="match status" value="1"/>
</dbReference>
<dbReference type="RefSeq" id="XP_037218319.1">
    <property type="nucleotide sequence ID" value="XM_037365077.1"/>
</dbReference>
<feature type="domain" description="Ricin B lectin" evidence="2">
    <location>
        <begin position="83"/>
        <end position="162"/>
    </location>
</feature>
<evidence type="ECO:0000259" key="2">
    <source>
        <dbReference type="Pfam" id="PF00652"/>
    </source>
</evidence>
<feature type="signal peptide" evidence="1">
    <location>
        <begin position="1"/>
        <end position="18"/>
    </location>
</feature>
<proteinExistence type="predicted"/>
<evidence type="ECO:0000313" key="3">
    <source>
        <dbReference type="EMBL" id="KAF7298931.1"/>
    </source>
</evidence>
<organism evidence="3 4">
    <name type="scientific">Mycena indigotica</name>
    <dbReference type="NCBI Taxonomy" id="2126181"/>
    <lineage>
        <taxon>Eukaryota</taxon>
        <taxon>Fungi</taxon>
        <taxon>Dikarya</taxon>
        <taxon>Basidiomycota</taxon>
        <taxon>Agaricomycotina</taxon>
        <taxon>Agaricomycetes</taxon>
        <taxon>Agaricomycetidae</taxon>
        <taxon>Agaricales</taxon>
        <taxon>Marasmiineae</taxon>
        <taxon>Mycenaceae</taxon>
        <taxon>Mycena</taxon>
    </lineage>
</organism>
<reference evidence="3" key="1">
    <citation type="submission" date="2020-05" db="EMBL/GenBank/DDBJ databases">
        <title>Mycena genomes resolve the evolution of fungal bioluminescence.</title>
        <authorList>
            <person name="Tsai I.J."/>
        </authorList>
    </citation>
    <scope>NUCLEOTIDE SEQUENCE</scope>
    <source>
        <strain evidence="3">171206Taipei</strain>
    </source>
</reference>
<dbReference type="Proteomes" id="UP000636479">
    <property type="component" value="Unassembled WGS sequence"/>
</dbReference>
<dbReference type="EMBL" id="JACAZF010000007">
    <property type="protein sequence ID" value="KAF7298931.1"/>
    <property type="molecule type" value="Genomic_DNA"/>
</dbReference>
<name>A0A8H6SHT6_9AGAR</name>
<evidence type="ECO:0000313" key="4">
    <source>
        <dbReference type="Proteomes" id="UP000636479"/>
    </source>
</evidence>
<protein>
    <recommendedName>
        <fullName evidence="2">Ricin B lectin domain-containing protein</fullName>
    </recommendedName>
</protein>
<comment type="caution">
    <text evidence="3">The sequence shown here is derived from an EMBL/GenBank/DDBJ whole genome shotgun (WGS) entry which is preliminary data.</text>
</comment>
<dbReference type="InterPro" id="IPR000772">
    <property type="entry name" value="Ricin_B_lectin"/>
</dbReference>